<dbReference type="PANTHER" id="PTHR34804:SF2">
    <property type="entry name" value="OS01G0305200 PROTEIN"/>
    <property type="match status" value="1"/>
</dbReference>
<gene>
    <name evidence="4" type="ORF">C2845_PM07G07880</name>
</gene>
<dbReference type="InterPro" id="IPR006760">
    <property type="entry name" value="Endosulphine"/>
</dbReference>
<name>A0A3L6SQ13_PANMI</name>
<sequence length="163" mass="16864">MASFNEQKSAAPQREEAPSRSKYGGISPKKPLISKDHERAYFDSADWVLGKQGASSSNGATVPAAEPLKPKLQGFLNCSFKSKALTGASVFSVSEADGVPPAPPAKAGVHVGVAGAAAVSSRRASAASQLARDAQADRAVPTTRSNTFRVVDGLLGSRRENLG</sequence>
<dbReference type="AlphaFoldDB" id="A0A3L6SQ13"/>
<evidence type="ECO:0000256" key="3">
    <source>
        <dbReference type="SAM" id="MobiDB-lite"/>
    </source>
</evidence>
<evidence type="ECO:0000313" key="4">
    <source>
        <dbReference type="EMBL" id="RLN24185.1"/>
    </source>
</evidence>
<evidence type="ECO:0000256" key="1">
    <source>
        <dbReference type="ARBA" id="ARBA00010520"/>
    </source>
</evidence>
<dbReference type="STRING" id="4540.A0A3L6SQ13"/>
<accession>A0A3L6SQ13</accession>
<dbReference type="PANTHER" id="PTHR34804">
    <property type="entry name" value="CAMP-REGULATED PHOSPHOPROTEIN 19-RELATED PROTEIN"/>
    <property type="match status" value="1"/>
</dbReference>
<evidence type="ECO:0000313" key="5">
    <source>
        <dbReference type="Proteomes" id="UP000275267"/>
    </source>
</evidence>
<dbReference type="OrthoDB" id="5949865at2759"/>
<comment type="similarity">
    <text evidence="1 2">Belongs to the endosulfine family.</text>
</comment>
<evidence type="ECO:0000256" key="2">
    <source>
        <dbReference type="RuleBase" id="RU363120"/>
    </source>
</evidence>
<proteinExistence type="inferred from homology"/>
<organism evidence="4 5">
    <name type="scientific">Panicum miliaceum</name>
    <name type="common">Proso millet</name>
    <name type="synonym">Broomcorn millet</name>
    <dbReference type="NCBI Taxonomy" id="4540"/>
    <lineage>
        <taxon>Eukaryota</taxon>
        <taxon>Viridiplantae</taxon>
        <taxon>Streptophyta</taxon>
        <taxon>Embryophyta</taxon>
        <taxon>Tracheophyta</taxon>
        <taxon>Spermatophyta</taxon>
        <taxon>Magnoliopsida</taxon>
        <taxon>Liliopsida</taxon>
        <taxon>Poales</taxon>
        <taxon>Poaceae</taxon>
        <taxon>PACMAD clade</taxon>
        <taxon>Panicoideae</taxon>
        <taxon>Panicodae</taxon>
        <taxon>Paniceae</taxon>
        <taxon>Panicinae</taxon>
        <taxon>Panicum</taxon>
        <taxon>Panicum sect. Panicum</taxon>
    </lineage>
</organism>
<protein>
    <submittedName>
        <fullName evidence="4">Uncharacterized protein</fullName>
    </submittedName>
</protein>
<feature type="compositionally biased region" description="Polar residues" evidence="3">
    <location>
        <begin position="1"/>
        <end position="10"/>
    </location>
</feature>
<feature type="region of interest" description="Disordered" evidence="3">
    <location>
        <begin position="1"/>
        <end position="35"/>
    </location>
</feature>
<dbReference type="Pfam" id="PF04667">
    <property type="entry name" value="Endosulfine"/>
    <property type="match status" value="1"/>
</dbReference>
<dbReference type="Proteomes" id="UP000275267">
    <property type="component" value="Unassembled WGS sequence"/>
</dbReference>
<dbReference type="EMBL" id="PQIB02000004">
    <property type="protein sequence ID" value="RLN24185.1"/>
    <property type="molecule type" value="Genomic_DNA"/>
</dbReference>
<reference evidence="5" key="1">
    <citation type="journal article" date="2019" name="Nat. Commun.">
        <title>The genome of broomcorn millet.</title>
        <authorList>
            <person name="Zou C."/>
            <person name="Miki D."/>
            <person name="Li D."/>
            <person name="Tang Q."/>
            <person name="Xiao L."/>
            <person name="Rajput S."/>
            <person name="Deng P."/>
            <person name="Jia W."/>
            <person name="Huang R."/>
            <person name="Zhang M."/>
            <person name="Sun Y."/>
            <person name="Hu J."/>
            <person name="Fu X."/>
            <person name="Schnable P.S."/>
            <person name="Li F."/>
            <person name="Zhang H."/>
            <person name="Feng B."/>
            <person name="Zhu X."/>
            <person name="Liu R."/>
            <person name="Schnable J.C."/>
            <person name="Zhu J.-K."/>
            <person name="Zhang H."/>
        </authorList>
    </citation>
    <scope>NUCLEOTIDE SEQUENCE [LARGE SCALE GENOMIC DNA]</scope>
</reference>
<keyword evidence="5" id="KW-1185">Reference proteome</keyword>
<comment type="caution">
    <text evidence="4">The sequence shown here is derived from an EMBL/GenBank/DDBJ whole genome shotgun (WGS) entry which is preliminary data.</text>
</comment>